<dbReference type="Pfam" id="PF01966">
    <property type="entry name" value="HD"/>
    <property type="match status" value="1"/>
</dbReference>
<dbReference type="CDD" id="cd00077">
    <property type="entry name" value="HDc"/>
    <property type="match status" value="1"/>
</dbReference>
<dbReference type="RefSeq" id="WP_132547957.1">
    <property type="nucleotide sequence ID" value="NZ_SMAA01000004.1"/>
</dbReference>
<dbReference type="Proteomes" id="UP000295188">
    <property type="component" value="Unassembled WGS sequence"/>
</dbReference>
<dbReference type="Gene3D" id="1.10.3210.10">
    <property type="entry name" value="Hypothetical protein af1432"/>
    <property type="match status" value="1"/>
</dbReference>
<feature type="domain" description="HD" evidence="1">
    <location>
        <begin position="45"/>
        <end position="81"/>
    </location>
</feature>
<accession>A0A4R3KBM2</accession>
<dbReference type="InterPro" id="IPR006674">
    <property type="entry name" value="HD_domain"/>
</dbReference>
<evidence type="ECO:0000259" key="1">
    <source>
        <dbReference type="Pfam" id="PF01966"/>
    </source>
</evidence>
<sequence>MIQRIVQFFRALNATLSAEDNAFIAEYLHDKELALFTQMNVYDKRHAVRTAYTAVNLAQHIEVDRQLLIRAALLHDIGRSAAGVCLIDKILFVLLSSLSGRMTVYIAQNGRGGIIGRRRNALYICMHHAAIGAEKLEKIDEQVVAQLVKRHHDKPKKNDSQELVLLRQADEIN</sequence>
<dbReference type="OrthoDB" id="68032at2"/>
<protein>
    <submittedName>
        <fullName evidence="2">Putative nucleotidyltransferase with HDIG domain</fullName>
    </submittedName>
</protein>
<dbReference type="AlphaFoldDB" id="A0A4R3KBM2"/>
<comment type="caution">
    <text evidence="2">The sequence shown here is derived from an EMBL/GenBank/DDBJ whole genome shotgun (WGS) entry which is preliminary data.</text>
</comment>
<proteinExistence type="predicted"/>
<dbReference type="SUPFAM" id="SSF109604">
    <property type="entry name" value="HD-domain/PDEase-like"/>
    <property type="match status" value="1"/>
</dbReference>
<organism evidence="2 3">
    <name type="scientific">Pectinatus cerevisiiphilus</name>
    <dbReference type="NCBI Taxonomy" id="86956"/>
    <lineage>
        <taxon>Bacteria</taxon>
        <taxon>Bacillati</taxon>
        <taxon>Bacillota</taxon>
        <taxon>Negativicutes</taxon>
        <taxon>Selenomonadales</taxon>
        <taxon>Selenomonadaceae</taxon>
        <taxon>Pectinatus</taxon>
    </lineage>
</organism>
<dbReference type="InterPro" id="IPR006675">
    <property type="entry name" value="HDIG_dom"/>
</dbReference>
<evidence type="ECO:0000313" key="3">
    <source>
        <dbReference type="Proteomes" id="UP000295188"/>
    </source>
</evidence>
<name>A0A4R3KBM2_9FIRM</name>
<gene>
    <name evidence="2" type="ORF">EDC37_10469</name>
</gene>
<dbReference type="EMBL" id="SMAA01000004">
    <property type="protein sequence ID" value="TCS80467.1"/>
    <property type="molecule type" value="Genomic_DNA"/>
</dbReference>
<dbReference type="GO" id="GO:0016740">
    <property type="term" value="F:transferase activity"/>
    <property type="evidence" value="ECO:0007669"/>
    <property type="project" value="UniProtKB-KW"/>
</dbReference>
<keyword evidence="3" id="KW-1185">Reference proteome</keyword>
<reference evidence="2 3" key="1">
    <citation type="submission" date="2019-03" db="EMBL/GenBank/DDBJ databases">
        <title>Genomic Encyclopedia of Type Strains, Phase IV (KMG-IV): sequencing the most valuable type-strain genomes for metagenomic binning, comparative biology and taxonomic classification.</title>
        <authorList>
            <person name="Goeker M."/>
        </authorList>
    </citation>
    <scope>NUCLEOTIDE SEQUENCE [LARGE SCALE GENOMIC DNA]</scope>
    <source>
        <strain evidence="2 3">DSM 20467</strain>
    </source>
</reference>
<keyword evidence="2" id="KW-0808">Transferase</keyword>
<evidence type="ECO:0000313" key="2">
    <source>
        <dbReference type="EMBL" id="TCS80467.1"/>
    </source>
</evidence>
<dbReference type="NCBIfam" id="TIGR00277">
    <property type="entry name" value="HDIG"/>
    <property type="match status" value="1"/>
</dbReference>
<dbReference type="InterPro" id="IPR003607">
    <property type="entry name" value="HD/PDEase_dom"/>
</dbReference>